<evidence type="ECO:0000256" key="1">
    <source>
        <dbReference type="SAM" id="Phobius"/>
    </source>
</evidence>
<gene>
    <name evidence="2" type="ORF">COT62_01580</name>
</gene>
<dbReference type="AlphaFoldDB" id="A0A2H0WT39"/>
<feature type="transmembrane region" description="Helical" evidence="1">
    <location>
        <begin position="14"/>
        <end position="35"/>
    </location>
</feature>
<accession>A0A2H0WT39</accession>
<evidence type="ECO:0000313" key="3">
    <source>
        <dbReference type="Proteomes" id="UP000231198"/>
    </source>
</evidence>
<name>A0A2H0WT39_9BACT</name>
<dbReference type="Proteomes" id="UP000231198">
    <property type="component" value="Unassembled WGS sequence"/>
</dbReference>
<keyword evidence="1" id="KW-0812">Transmembrane</keyword>
<evidence type="ECO:0000313" key="2">
    <source>
        <dbReference type="EMBL" id="PIS15823.1"/>
    </source>
</evidence>
<comment type="caution">
    <text evidence="2">The sequence shown here is derived from an EMBL/GenBank/DDBJ whole genome shotgun (WGS) entry which is preliminary data.</text>
</comment>
<dbReference type="EMBL" id="PEZG01000035">
    <property type="protein sequence ID" value="PIS15823.1"/>
    <property type="molecule type" value="Genomic_DNA"/>
</dbReference>
<keyword evidence="1" id="KW-0472">Membrane</keyword>
<sequence>MTLTELSYNVRKSFPFVIIFFLVFMILFYSVKLLLLYSGLNQPAQPVYTDTKFGKIKTPVISGSKTSSTTNYILDTIEGQPTTATLSANIYLVPPITTQLNYREKVYLIAKMVGFNTETSKYTLSNRTAVFSDDKQRVNIDVANFNFDYEYSYAKDPLLFTNTQIPSNKDIEEKARDFLKSVGRYPDELSTGKVNIVYHNYNATANTLFVTKNPAQANVVEVDFYRPDIDGFPVVSPEYFTSQNYVIMVFKQSTFKVIKAQVSFFEKSDDQVGVYPLRNGDAAFADLKAGNGYVISGENKPTVTIKKMFLGYHDLDSYQNYLEPVYIFLGENDFVAYVPAVEKDWLEE</sequence>
<protein>
    <submittedName>
        <fullName evidence="2">Uncharacterized protein</fullName>
    </submittedName>
</protein>
<organism evidence="2 3">
    <name type="scientific">Candidatus Roizmanbacteria bacterium CG09_land_8_20_14_0_10_41_9</name>
    <dbReference type="NCBI Taxonomy" id="1974850"/>
    <lineage>
        <taxon>Bacteria</taxon>
        <taxon>Candidatus Roizmaniibacteriota</taxon>
    </lineage>
</organism>
<reference evidence="3" key="1">
    <citation type="submission" date="2017-09" db="EMBL/GenBank/DDBJ databases">
        <title>Depth-based differentiation of microbial function through sediment-hosted aquifers and enrichment of novel symbionts in the deep terrestrial subsurface.</title>
        <authorList>
            <person name="Probst A.J."/>
            <person name="Ladd B."/>
            <person name="Jarett J.K."/>
            <person name="Geller-Mcgrath D.E."/>
            <person name="Sieber C.M.K."/>
            <person name="Emerson J.B."/>
            <person name="Anantharaman K."/>
            <person name="Thomas B.C."/>
            <person name="Malmstrom R."/>
            <person name="Stieglmeier M."/>
            <person name="Klingl A."/>
            <person name="Woyke T."/>
            <person name="Ryan C.M."/>
            <person name="Banfield J.F."/>
        </authorList>
    </citation>
    <scope>NUCLEOTIDE SEQUENCE [LARGE SCALE GENOMIC DNA]</scope>
</reference>
<proteinExistence type="predicted"/>
<keyword evidence="1" id="KW-1133">Transmembrane helix</keyword>